<reference evidence="2 3" key="1">
    <citation type="submission" date="2024-09" db="EMBL/GenBank/DDBJ databases">
        <title>Paenibacillus zeirhizospherea sp. nov., isolated from surface of the maize (Zea mays) roots in a horticulture field, Hungary.</title>
        <authorList>
            <person name="Marton D."/>
            <person name="Farkas M."/>
            <person name="Bedics A."/>
            <person name="Toth E."/>
            <person name="Tancsics A."/>
            <person name="Boka K."/>
            <person name="Maroti G."/>
            <person name="Kriszt B."/>
            <person name="Cserhati M."/>
        </authorList>
    </citation>
    <scope>NUCLEOTIDE SEQUENCE [LARGE SCALE GENOMIC DNA]</scope>
    <source>
        <strain evidence="2 3">KCTC 33519</strain>
    </source>
</reference>
<keyword evidence="1" id="KW-1133">Transmembrane helix</keyword>
<protein>
    <submittedName>
        <fullName evidence="2">Uncharacterized protein</fullName>
    </submittedName>
</protein>
<evidence type="ECO:0000256" key="1">
    <source>
        <dbReference type="SAM" id="Phobius"/>
    </source>
</evidence>
<sequence length="160" mass="18240">MKNQNRALIAGVAVIVVAAVAYAIYYFMTLNTTFQKTVLDQVNVDNVYLQIVRTRTAPSNESVEINAHVMDKEGVQTTLDQLSGIELQKVNEKDKKTDAPYYYDVYIRQKSDDSEVISFTVNNSESISIRKNNNSQNYKVINAFDYEAFRASIDKLYSEK</sequence>
<keyword evidence="3" id="KW-1185">Reference proteome</keyword>
<dbReference type="RefSeq" id="WP_375356858.1">
    <property type="nucleotide sequence ID" value="NZ_JBHHMI010000018.1"/>
</dbReference>
<feature type="transmembrane region" description="Helical" evidence="1">
    <location>
        <begin position="7"/>
        <end position="28"/>
    </location>
</feature>
<dbReference type="Proteomes" id="UP001580346">
    <property type="component" value="Unassembled WGS sequence"/>
</dbReference>
<gene>
    <name evidence="2" type="ORF">ACE41H_17810</name>
</gene>
<name>A0ABV5AWN3_9BACL</name>
<proteinExistence type="predicted"/>
<keyword evidence="1" id="KW-0472">Membrane</keyword>
<evidence type="ECO:0000313" key="3">
    <source>
        <dbReference type="Proteomes" id="UP001580346"/>
    </source>
</evidence>
<accession>A0ABV5AWN3</accession>
<evidence type="ECO:0000313" key="2">
    <source>
        <dbReference type="EMBL" id="MFB5268621.1"/>
    </source>
</evidence>
<comment type="caution">
    <text evidence="2">The sequence shown here is derived from an EMBL/GenBank/DDBJ whole genome shotgun (WGS) entry which is preliminary data.</text>
</comment>
<keyword evidence="1" id="KW-0812">Transmembrane</keyword>
<dbReference type="EMBL" id="JBHHMI010000018">
    <property type="protein sequence ID" value="MFB5268621.1"/>
    <property type="molecule type" value="Genomic_DNA"/>
</dbReference>
<organism evidence="2 3">
    <name type="scientific">Paenibacillus enshidis</name>
    <dbReference type="NCBI Taxonomy" id="1458439"/>
    <lineage>
        <taxon>Bacteria</taxon>
        <taxon>Bacillati</taxon>
        <taxon>Bacillota</taxon>
        <taxon>Bacilli</taxon>
        <taxon>Bacillales</taxon>
        <taxon>Paenibacillaceae</taxon>
        <taxon>Paenibacillus</taxon>
    </lineage>
</organism>